<dbReference type="GO" id="GO:0055085">
    <property type="term" value="P:transmembrane transport"/>
    <property type="evidence" value="ECO:0007669"/>
    <property type="project" value="InterPro"/>
</dbReference>
<keyword evidence="3" id="KW-1003">Cell membrane</keyword>
<comment type="similarity">
    <text evidence="7">Belongs to the binding-protein-dependent transport system permease family.</text>
</comment>
<sequence>MTLWFSFQHYNLVNTAGREFVGLDNYLYFFSSSSLAIAALNSIYVVLGVIAITVTLGIGLVLLLDRDFVGAKIARVLAISPFFVMPTVAALIWKNLLLDPVNGLLATVLGLVGLPAVDWFGTLPMFSIIVIIAWQWIGFSTLILLTALQSLDHELKEAAAMDGAGAFATFRFIVLPHLARPIGIIVMIETIFLLSVFAEIFVTTSGGPGLASTNLSFLIYVQALLRFDVGLASAGGVISIILANVVAYFLAKTVSRSLEI</sequence>
<feature type="transmembrane region" description="Helical" evidence="7">
    <location>
        <begin position="191"/>
        <end position="211"/>
    </location>
</feature>
<protein>
    <submittedName>
        <fullName evidence="9">Sugar ABC transporter permease</fullName>
    </submittedName>
</protein>
<evidence type="ECO:0000256" key="3">
    <source>
        <dbReference type="ARBA" id="ARBA00022475"/>
    </source>
</evidence>
<dbReference type="PROSITE" id="PS50928">
    <property type="entry name" value="ABC_TM1"/>
    <property type="match status" value="1"/>
</dbReference>
<dbReference type="CDD" id="cd06261">
    <property type="entry name" value="TM_PBP2"/>
    <property type="match status" value="1"/>
</dbReference>
<keyword evidence="6 7" id="KW-0472">Membrane</keyword>
<evidence type="ECO:0000256" key="4">
    <source>
        <dbReference type="ARBA" id="ARBA00022692"/>
    </source>
</evidence>
<keyword evidence="4 7" id="KW-0812">Transmembrane</keyword>
<comment type="subcellular location">
    <subcellularLocation>
        <location evidence="1 7">Cell membrane</location>
        <topology evidence="1 7">Multi-pass membrane protein</topology>
    </subcellularLocation>
</comment>
<dbReference type="PANTHER" id="PTHR43005">
    <property type="entry name" value="BLR7065 PROTEIN"/>
    <property type="match status" value="1"/>
</dbReference>
<dbReference type="Pfam" id="PF00528">
    <property type="entry name" value="BPD_transp_1"/>
    <property type="match status" value="1"/>
</dbReference>
<feature type="transmembrane region" description="Helical" evidence="7">
    <location>
        <begin position="103"/>
        <end position="121"/>
    </location>
</feature>
<evidence type="ECO:0000313" key="10">
    <source>
        <dbReference type="Proteomes" id="UP000655037"/>
    </source>
</evidence>
<proteinExistence type="inferred from homology"/>
<evidence type="ECO:0000259" key="8">
    <source>
        <dbReference type="PROSITE" id="PS50928"/>
    </source>
</evidence>
<dbReference type="Proteomes" id="UP000655037">
    <property type="component" value="Unassembled WGS sequence"/>
</dbReference>
<dbReference type="EMBL" id="JACXXJ020000003">
    <property type="protein sequence ID" value="MBF2714044.1"/>
    <property type="molecule type" value="Genomic_DNA"/>
</dbReference>
<evidence type="ECO:0000256" key="1">
    <source>
        <dbReference type="ARBA" id="ARBA00004651"/>
    </source>
</evidence>
<evidence type="ECO:0000256" key="5">
    <source>
        <dbReference type="ARBA" id="ARBA00022989"/>
    </source>
</evidence>
<dbReference type="PANTHER" id="PTHR43005:SF2">
    <property type="entry name" value="INTEGRAL MEMBRANE SUGAR TRANSPORT PROTEIN"/>
    <property type="match status" value="1"/>
</dbReference>
<organism evidence="9 10">
    <name type="scientific">Agrobacterium vitis</name>
    <name type="common">Rhizobium vitis</name>
    <dbReference type="NCBI Taxonomy" id="373"/>
    <lineage>
        <taxon>Bacteria</taxon>
        <taxon>Pseudomonadati</taxon>
        <taxon>Pseudomonadota</taxon>
        <taxon>Alphaproteobacteria</taxon>
        <taxon>Hyphomicrobiales</taxon>
        <taxon>Rhizobiaceae</taxon>
        <taxon>Rhizobium/Agrobacterium group</taxon>
        <taxon>Agrobacterium</taxon>
    </lineage>
</organism>
<dbReference type="InterPro" id="IPR035906">
    <property type="entry name" value="MetI-like_sf"/>
</dbReference>
<dbReference type="AlphaFoldDB" id="A0AAE2RAG0"/>
<gene>
    <name evidence="9" type="ORF">IEI95_007170</name>
</gene>
<comment type="caution">
    <text evidence="9">The sequence shown here is derived from an EMBL/GenBank/DDBJ whole genome shotgun (WGS) entry which is preliminary data.</text>
</comment>
<dbReference type="Gene3D" id="1.10.3720.10">
    <property type="entry name" value="MetI-like"/>
    <property type="match status" value="1"/>
</dbReference>
<feature type="transmembrane region" description="Helical" evidence="7">
    <location>
        <begin position="160"/>
        <end position="179"/>
    </location>
</feature>
<dbReference type="SUPFAM" id="SSF161098">
    <property type="entry name" value="MetI-like"/>
    <property type="match status" value="1"/>
</dbReference>
<evidence type="ECO:0000256" key="6">
    <source>
        <dbReference type="ARBA" id="ARBA00023136"/>
    </source>
</evidence>
<reference evidence="9" key="1">
    <citation type="submission" date="2020-11" db="EMBL/GenBank/DDBJ databases">
        <title>Agrobacterium vitis strain K377 genome.</title>
        <authorList>
            <person name="Xi H."/>
        </authorList>
    </citation>
    <scope>NUCLEOTIDE SEQUENCE</scope>
    <source>
        <strain evidence="9">K377</strain>
    </source>
</reference>
<feature type="transmembrane region" description="Helical" evidence="7">
    <location>
        <begin position="231"/>
        <end position="251"/>
    </location>
</feature>
<name>A0AAE2RAG0_AGRVI</name>
<evidence type="ECO:0000256" key="7">
    <source>
        <dbReference type="RuleBase" id="RU363032"/>
    </source>
</evidence>
<feature type="domain" description="ABC transmembrane type-1" evidence="8">
    <location>
        <begin position="39"/>
        <end position="250"/>
    </location>
</feature>
<accession>A0AAE2RAG0</accession>
<feature type="transmembrane region" description="Helical" evidence="7">
    <location>
        <begin position="128"/>
        <end position="148"/>
    </location>
</feature>
<keyword evidence="2 7" id="KW-0813">Transport</keyword>
<dbReference type="InterPro" id="IPR000515">
    <property type="entry name" value="MetI-like"/>
</dbReference>
<feature type="transmembrane region" description="Helical" evidence="7">
    <location>
        <begin position="76"/>
        <end position="97"/>
    </location>
</feature>
<evidence type="ECO:0000256" key="2">
    <source>
        <dbReference type="ARBA" id="ARBA00022448"/>
    </source>
</evidence>
<dbReference type="GO" id="GO:0005886">
    <property type="term" value="C:plasma membrane"/>
    <property type="evidence" value="ECO:0007669"/>
    <property type="project" value="UniProtKB-SubCell"/>
</dbReference>
<keyword evidence="5 7" id="KW-1133">Transmembrane helix</keyword>
<feature type="transmembrane region" description="Helical" evidence="7">
    <location>
        <begin position="35"/>
        <end position="64"/>
    </location>
</feature>
<evidence type="ECO:0000313" key="9">
    <source>
        <dbReference type="EMBL" id="MBF2714044.1"/>
    </source>
</evidence>